<dbReference type="PANTHER" id="PTHR33446">
    <property type="entry name" value="PROTEIN TONB-RELATED"/>
    <property type="match status" value="1"/>
</dbReference>
<feature type="chain" id="PRO_5015542821" description="TonB C-terminal domain-containing protein" evidence="10">
    <location>
        <begin position="40"/>
        <end position="548"/>
    </location>
</feature>
<proteinExistence type="inferred from homology"/>
<keyword evidence="8" id="KW-1133">Transmembrane helix</keyword>
<evidence type="ECO:0000256" key="3">
    <source>
        <dbReference type="ARBA" id="ARBA00022448"/>
    </source>
</evidence>
<evidence type="ECO:0000256" key="2">
    <source>
        <dbReference type="ARBA" id="ARBA00006555"/>
    </source>
</evidence>
<evidence type="ECO:0000256" key="7">
    <source>
        <dbReference type="ARBA" id="ARBA00022927"/>
    </source>
</evidence>
<evidence type="ECO:0000256" key="1">
    <source>
        <dbReference type="ARBA" id="ARBA00004383"/>
    </source>
</evidence>
<keyword evidence="6" id="KW-0812">Transmembrane</keyword>
<comment type="caution">
    <text evidence="12">The sequence shown here is derived from an EMBL/GenBank/DDBJ whole genome shotgun (WGS) entry which is preliminary data.</text>
</comment>
<organism evidence="12 13">
    <name type="scientific">Solimonas fluminis</name>
    <dbReference type="NCBI Taxonomy" id="2086571"/>
    <lineage>
        <taxon>Bacteria</taxon>
        <taxon>Pseudomonadati</taxon>
        <taxon>Pseudomonadota</taxon>
        <taxon>Gammaproteobacteria</taxon>
        <taxon>Nevskiales</taxon>
        <taxon>Nevskiaceae</taxon>
        <taxon>Solimonas</taxon>
    </lineage>
</organism>
<dbReference type="AlphaFoldDB" id="A0A2S5TJV4"/>
<dbReference type="InterPro" id="IPR051045">
    <property type="entry name" value="TonB-dependent_transducer"/>
</dbReference>
<feature type="domain" description="TonB C-terminal" evidence="11">
    <location>
        <begin position="213"/>
        <end position="308"/>
    </location>
</feature>
<dbReference type="Gene3D" id="3.30.1150.10">
    <property type="match status" value="5"/>
</dbReference>
<keyword evidence="5" id="KW-0997">Cell inner membrane</keyword>
<protein>
    <recommendedName>
        <fullName evidence="11">TonB C-terminal domain-containing protein</fullName>
    </recommendedName>
</protein>
<keyword evidence="3" id="KW-0813">Transport</keyword>
<sequence length="548" mass="59594">MSSACAAWAVPTGCSRRDRIFAMRLLLLLCLSWASLVPAAEPAAALRYPEDFFVAYGKAEPDLRVELRGDAEGVVLHARVLSSSRPELEEDVTRALLGWRFRPDREEGRPVAWTREIGFVFAALPAADAPARLKKEMRVFYPEGKTWKGADPEILLEAAVAADGEIKSVRVLQSVDPELSLAAVLAALRRGRACEPAQREGKAVAGLLRIPLVLTTLPAAVKRVMPEYPLELRKSGNQGDVQVAFTVTAGGEPRGIRVIESAHPALERAVVEALGQWRFAPATRRGQAVTEEFSMRLPFSLQNAPLSMLRLTAAEPYALSGELRFPENLPEEFRYDQPPQVKLAQAAAYPFELLAEGVTGSATVNAVIRPDGRVQEARILNATRPEFGLAARAAMEAWEFEPARKQGKPAWALITRETKFERSGRDAPGESALRLLRVLKEGQPDIPGLADLDALPLPVHQPVPLRPPGSRGADIGGTVVVEFFIDRDGRAQLPRALSSPDEGLAWAAVTAVSRWQFTPPLRGGQPVDVRASVPLEFHPSVAPPAGEP</sequence>
<dbReference type="GO" id="GO:0015031">
    <property type="term" value="P:protein transport"/>
    <property type="evidence" value="ECO:0007669"/>
    <property type="project" value="UniProtKB-KW"/>
</dbReference>
<feature type="domain" description="TonB C-terminal" evidence="11">
    <location>
        <begin position="334"/>
        <end position="429"/>
    </location>
</feature>
<feature type="domain" description="TonB C-terminal" evidence="11">
    <location>
        <begin position="451"/>
        <end position="546"/>
    </location>
</feature>
<name>A0A2S5TJV4_9GAMM</name>
<keyword evidence="10" id="KW-0732">Signal</keyword>
<evidence type="ECO:0000256" key="8">
    <source>
        <dbReference type="ARBA" id="ARBA00022989"/>
    </source>
</evidence>
<keyword evidence="4" id="KW-1003">Cell membrane</keyword>
<evidence type="ECO:0000313" key="12">
    <source>
        <dbReference type="EMBL" id="PPE75241.1"/>
    </source>
</evidence>
<accession>A0A2S5TJV4</accession>
<gene>
    <name evidence="12" type="ORF">C3942_06095</name>
</gene>
<evidence type="ECO:0000256" key="10">
    <source>
        <dbReference type="SAM" id="SignalP"/>
    </source>
</evidence>
<feature type="signal peptide" evidence="10">
    <location>
        <begin position="1"/>
        <end position="39"/>
    </location>
</feature>
<evidence type="ECO:0000313" key="13">
    <source>
        <dbReference type="Proteomes" id="UP000238220"/>
    </source>
</evidence>
<evidence type="ECO:0000256" key="4">
    <source>
        <dbReference type="ARBA" id="ARBA00022475"/>
    </source>
</evidence>
<dbReference type="Proteomes" id="UP000238220">
    <property type="component" value="Unassembled WGS sequence"/>
</dbReference>
<keyword evidence="9" id="KW-0472">Membrane</keyword>
<dbReference type="OrthoDB" id="6676692at2"/>
<evidence type="ECO:0000256" key="6">
    <source>
        <dbReference type="ARBA" id="ARBA00022692"/>
    </source>
</evidence>
<dbReference type="Pfam" id="PF03544">
    <property type="entry name" value="TonB_C"/>
    <property type="match status" value="3"/>
</dbReference>
<dbReference type="PROSITE" id="PS52015">
    <property type="entry name" value="TONB_CTD"/>
    <property type="match status" value="3"/>
</dbReference>
<evidence type="ECO:0000259" key="11">
    <source>
        <dbReference type="PROSITE" id="PS52015"/>
    </source>
</evidence>
<dbReference type="InterPro" id="IPR037682">
    <property type="entry name" value="TonB_C"/>
</dbReference>
<dbReference type="GO" id="GO:0055085">
    <property type="term" value="P:transmembrane transport"/>
    <property type="evidence" value="ECO:0007669"/>
    <property type="project" value="InterPro"/>
</dbReference>
<dbReference type="EMBL" id="PSNW01000002">
    <property type="protein sequence ID" value="PPE75241.1"/>
    <property type="molecule type" value="Genomic_DNA"/>
</dbReference>
<keyword evidence="13" id="KW-1185">Reference proteome</keyword>
<evidence type="ECO:0000256" key="9">
    <source>
        <dbReference type="ARBA" id="ARBA00023136"/>
    </source>
</evidence>
<dbReference type="GO" id="GO:0005886">
    <property type="term" value="C:plasma membrane"/>
    <property type="evidence" value="ECO:0007669"/>
    <property type="project" value="UniProtKB-SubCell"/>
</dbReference>
<evidence type="ECO:0000256" key="5">
    <source>
        <dbReference type="ARBA" id="ARBA00022519"/>
    </source>
</evidence>
<dbReference type="NCBIfam" id="TIGR01352">
    <property type="entry name" value="tonB_Cterm"/>
    <property type="match status" value="3"/>
</dbReference>
<comment type="subcellular location">
    <subcellularLocation>
        <location evidence="1">Cell inner membrane</location>
        <topology evidence="1">Single-pass membrane protein</topology>
        <orientation evidence="1">Periplasmic side</orientation>
    </subcellularLocation>
</comment>
<comment type="similarity">
    <text evidence="2">Belongs to the TonB family.</text>
</comment>
<keyword evidence="7" id="KW-0653">Protein transport</keyword>
<dbReference type="InterPro" id="IPR006260">
    <property type="entry name" value="TonB/TolA_C"/>
</dbReference>
<reference evidence="12 13" key="1">
    <citation type="submission" date="2018-02" db="EMBL/GenBank/DDBJ databases">
        <title>Genome sequencing of Solimonas sp. HR-BB.</title>
        <authorList>
            <person name="Lee Y."/>
            <person name="Jeon C.O."/>
        </authorList>
    </citation>
    <scope>NUCLEOTIDE SEQUENCE [LARGE SCALE GENOMIC DNA]</scope>
    <source>
        <strain evidence="12 13">HR-BB</strain>
    </source>
</reference>
<dbReference type="SUPFAM" id="SSF74653">
    <property type="entry name" value="TolA/TonB C-terminal domain"/>
    <property type="match status" value="5"/>
</dbReference>